<dbReference type="InterPro" id="IPR011990">
    <property type="entry name" value="TPR-like_helical_dom_sf"/>
</dbReference>
<dbReference type="InterPro" id="IPR019734">
    <property type="entry name" value="TPR_rpt"/>
</dbReference>
<evidence type="ECO:0000313" key="1">
    <source>
        <dbReference type="EMBL" id="WHX47338.1"/>
    </source>
</evidence>
<sequence length="210" mass="24398">MMFQHVFAEMNEMLDEIARQYPIAQGIHKHELARKWHLLRQMSDSMIEEWLIFEEKMGMLRQSGISLEDRYEPDYPEMSADAFVKGQGYYKLLMFPQSLDQFQAVLKEYPDSLIGRTYLAMCHLHLDESEEAAIHFEAVLRSAPNKRLRSIIYNALGCIEAKKGNRSKAREFFTLAHHSDPSLPEPLANWEACLHSTGKLQYGTQLTKLM</sequence>
<dbReference type="EMBL" id="CP126084">
    <property type="protein sequence ID" value="WHX47338.1"/>
    <property type="molecule type" value="Genomic_DNA"/>
</dbReference>
<dbReference type="KEGG" id="pwn:QNH46_14325"/>
<dbReference type="Proteomes" id="UP001177943">
    <property type="component" value="Chromosome"/>
</dbReference>
<dbReference type="AlphaFoldDB" id="A0AA95I502"/>
<reference evidence="1" key="1">
    <citation type="submission" date="2023-05" db="EMBL/GenBank/DDBJ databases">
        <title>Comparative genomics of Bacillaceae isolates and their secondary metabolite potential.</title>
        <authorList>
            <person name="Song L."/>
            <person name="Nielsen L.J."/>
            <person name="Mohite O."/>
            <person name="Xu X."/>
            <person name="Weber T."/>
            <person name="Kovacs A.T."/>
        </authorList>
    </citation>
    <scope>NUCLEOTIDE SEQUENCE</scope>
    <source>
        <strain evidence="1">B2_4</strain>
    </source>
</reference>
<dbReference type="Pfam" id="PF13174">
    <property type="entry name" value="TPR_6"/>
    <property type="match status" value="1"/>
</dbReference>
<dbReference type="SUPFAM" id="SSF48452">
    <property type="entry name" value="TPR-like"/>
    <property type="match status" value="1"/>
</dbReference>
<dbReference type="RefSeq" id="WP_283924917.1">
    <property type="nucleotide sequence ID" value="NZ_CP126084.1"/>
</dbReference>
<protein>
    <submittedName>
        <fullName evidence="1">Tetratricopeptide repeat protein</fullName>
    </submittedName>
</protein>
<proteinExistence type="predicted"/>
<dbReference type="SMART" id="SM00028">
    <property type="entry name" value="TPR"/>
    <property type="match status" value="3"/>
</dbReference>
<accession>A0AA95I502</accession>
<gene>
    <name evidence="1" type="ORF">QNH46_14325</name>
</gene>
<evidence type="ECO:0000313" key="2">
    <source>
        <dbReference type="Proteomes" id="UP001177943"/>
    </source>
</evidence>
<dbReference type="Gene3D" id="1.25.40.10">
    <property type="entry name" value="Tetratricopeptide repeat domain"/>
    <property type="match status" value="1"/>
</dbReference>
<organism evidence="1 2">
    <name type="scientific">Paenibacillus woosongensis</name>
    <dbReference type="NCBI Taxonomy" id="307580"/>
    <lineage>
        <taxon>Bacteria</taxon>
        <taxon>Bacillati</taxon>
        <taxon>Bacillota</taxon>
        <taxon>Bacilli</taxon>
        <taxon>Bacillales</taxon>
        <taxon>Paenibacillaceae</taxon>
        <taxon>Paenibacillus</taxon>
    </lineage>
</organism>
<name>A0AA95I502_9BACL</name>